<evidence type="ECO:0000313" key="1">
    <source>
        <dbReference type="EMBL" id="GFY42568.1"/>
    </source>
</evidence>
<reference evidence="1" key="1">
    <citation type="submission" date="2020-08" db="EMBL/GenBank/DDBJ databases">
        <title>Multicomponent nature underlies the extraordinary mechanical properties of spider dragline silk.</title>
        <authorList>
            <person name="Kono N."/>
            <person name="Nakamura H."/>
            <person name="Mori M."/>
            <person name="Yoshida Y."/>
            <person name="Ohtoshi R."/>
            <person name="Malay A.D."/>
            <person name="Moran D.A.P."/>
            <person name="Tomita M."/>
            <person name="Numata K."/>
            <person name="Arakawa K."/>
        </authorList>
    </citation>
    <scope>NUCLEOTIDE SEQUENCE</scope>
</reference>
<name>A0A8X6WWC3_9ARAC</name>
<comment type="caution">
    <text evidence="1">The sequence shown here is derived from an EMBL/GenBank/DDBJ whole genome shotgun (WGS) entry which is preliminary data.</text>
</comment>
<proteinExistence type="predicted"/>
<dbReference type="EMBL" id="BMAV01003147">
    <property type="protein sequence ID" value="GFY42568.1"/>
    <property type="molecule type" value="Genomic_DNA"/>
</dbReference>
<evidence type="ECO:0000313" key="2">
    <source>
        <dbReference type="Proteomes" id="UP000886998"/>
    </source>
</evidence>
<sequence length="73" mass="8315">MGAVHFYQNEGKGKCCNCKATLKKASNAEYVAQSDENVILGNDSCCYFERDLRNGKAFEENYIGRWILLEIIM</sequence>
<accession>A0A8X6WWC3</accession>
<dbReference type="Proteomes" id="UP000886998">
    <property type="component" value="Unassembled WGS sequence"/>
</dbReference>
<dbReference type="AlphaFoldDB" id="A0A8X6WWC3"/>
<organism evidence="1 2">
    <name type="scientific">Trichonephila inaurata madagascariensis</name>
    <dbReference type="NCBI Taxonomy" id="2747483"/>
    <lineage>
        <taxon>Eukaryota</taxon>
        <taxon>Metazoa</taxon>
        <taxon>Ecdysozoa</taxon>
        <taxon>Arthropoda</taxon>
        <taxon>Chelicerata</taxon>
        <taxon>Arachnida</taxon>
        <taxon>Araneae</taxon>
        <taxon>Araneomorphae</taxon>
        <taxon>Entelegynae</taxon>
        <taxon>Araneoidea</taxon>
        <taxon>Nephilidae</taxon>
        <taxon>Trichonephila</taxon>
        <taxon>Trichonephila inaurata</taxon>
    </lineage>
</organism>
<dbReference type="OrthoDB" id="6778265at2759"/>
<keyword evidence="2" id="KW-1185">Reference proteome</keyword>
<protein>
    <submittedName>
        <fullName evidence="1">Uncharacterized protein</fullName>
    </submittedName>
</protein>
<gene>
    <name evidence="1" type="ORF">TNIN_197651</name>
</gene>